<gene>
    <name evidence="1" type="ORF">BD410DRAFT_444014</name>
</gene>
<accession>A0A4Y7PV44</accession>
<organism evidence="1 2">
    <name type="scientific">Rickenella mellea</name>
    <dbReference type="NCBI Taxonomy" id="50990"/>
    <lineage>
        <taxon>Eukaryota</taxon>
        <taxon>Fungi</taxon>
        <taxon>Dikarya</taxon>
        <taxon>Basidiomycota</taxon>
        <taxon>Agaricomycotina</taxon>
        <taxon>Agaricomycetes</taxon>
        <taxon>Hymenochaetales</taxon>
        <taxon>Rickenellaceae</taxon>
        <taxon>Rickenella</taxon>
    </lineage>
</organism>
<evidence type="ECO:0000313" key="2">
    <source>
        <dbReference type="Proteomes" id="UP000294933"/>
    </source>
</evidence>
<dbReference type="EMBL" id="ML170198">
    <property type="protein sequence ID" value="TDL19287.1"/>
    <property type="molecule type" value="Genomic_DNA"/>
</dbReference>
<keyword evidence="2" id="KW-1185">Reference proteome</keyword>
<reference evidence="1 2" key="1">
    <citation type="submission" date="2018-06" db="EMBL/GenBank/DDBJ databases">
        <title>A transcriptomic atlas of mushroom development highlights an independent origin of complex multicellularity.</title>
        <authorList>
            <consortium name="DOE Joint Genome Institute"/>
            <person name="Krizsan K."/>
            <person name="Almasi E."/>
            <person name="Merenyi Z."/>
            <person name="Sahu N."/>
            <person name="Viragh M."/>
            <person name="Koszo T."/>
            <person name="Mondo S."/>
            <person name="Kiss B."/>
            <person name="Balint B."/>
            <person name="Kues U."/>
            <person name="Barry K."/>
            <person name="Hegedus J.C."/>
            <person name="Henrissat B."/>
            <person name="Johnson J."/>
            <person name="Lipzen A."/>
            <person name="Ohm R."/>
            <person name="Nagy I."/>
            <person name="Pangilinan J."/>
            <person name="Yan J."/>
            <person name="Xiong Y."/>
            <person name="Grigoriev I.V."/>
            <person name="Hibbett D.S."/>
            <person name="Nagy L.G."/>
        </authorList>
    </citation>
    <scope>NUCLEOTIDE SEQUENCE [LARGE SCALE GENOMIC DNA]</scope>
    <source>
        <strain evidence="1 2">SZMC22713</strain>
    </source>
</reference>
<name>A0A4Y7PV44_9AGAM</name>
<proteinExistence type="predicted"/>
<dbReference type="Proteomes" id="UP000294933">
    <property type="component" value="Unassembled WGS sequence"/>
</dbReference>
<dbReference type="AlphaFoldDB" id="A0A4Y7PV44"/>
<evidence type="ECO:0000313" key="1">
    <source>
        <dbReference type="EMBL" id="TDL19287.1"/>
    </source>
</evidence>
<sequence>MPELPSRSHILFNLSVSICHARVETLRSRRMYPRLELVCLYDEPHVKLKLLFGGGEPLRRDFTALFKYITTDHSLRFALSFSIFHSYSCSSCFHSRYDCVNTTTVNP</sequence>
<protein>
    <submittedName>
        <fullName evidence="1">Uncharacterized protein</fullName>
    </submittedName>
</protein>
<dbReference type="VEuPathDB" id="FungiDB:BD410DRAFT_444014"/>